<dbReference type="PROSITE" id="PS50009">
    <property type="entry name" value="RASGEF_CAT"/>
    <property type="match status" value="1"/>
</dbReference>
<dbReference type="SMART" id="SM00233">
    <property type="entry name" value="PH"/>
    <property type="match status" value="1"/>
</dbReference>
<sequence>MKQFMFRTTVKKKSESWGTPAGSCSMSSISRYSEIPRESSSSSSSQCQISRSLRKMSCFDTRDTTDRPRFKSTFSTNSLPRPGRMSSAVVDVIRIPYDDIAAQFTLIDFDLFKKLELEELTSCGWIKKTKNEVAPNIVAYTRRFNHVSYWVIEEILNQELSKIRAEIISYFTRVCKRLYELNNLHSLFAIISALRSASIYRLKSTWNLVPKRDRQSIDKYAEIFSDKDNWAKYREHLDSLRFPCVPYIGVYLTDLVYLSMANPSCSLNDNPAANNIFRIITTYQTESTYANLPKDYLLQCKLRSIRYIDELLKFVEDDHYKKSLKLEPPAEQSPEKFIAGHKKQNSWGNRPKFITQQTPNTTTTTTTGKDASSESTRNLIDDSLLEKSETNSASFPNQIVTIPKVEVLGNDIILEGCLRRKMLLKNGKKPLLGNGAWQRYWVQLWGSVLLYYTAKSLTGSDRSDFKLEPSKMKSILGWLIQIAEDPLHPDSFHLADPDSGTMYKFRAGSAPRALVWCRTLQECQKKRGKPSNLIKFD</sequence>
<dbReference type="GO" id="GO:0007265">
    <property type="term" value="P:Ras protein signal transduction"/>
    <property type="evidence" value="ECO:0007669"/>
    <property type="project" value="TreeGrafter"/>
</dbReference>
<evidence type="ECO:0000256" key="2">
    <source>
        <dbReference type="PROSITE-ProRule" id="PRU00168"/>
    </source>
</evidence>
<dbReference type="Proteomes" id="UP000198287">
    <property type="component" value="Unassembled WGS sequence"/>
</dbReference>
<evidence type="ECO:0000313" key="6">
    <source>
        <dbReference type="EMBL" id="OXA45672.1"/>
    </source>
</evidence>
<feature type="region of interest" description="Disordered" evidence="3">
    <location>
        <begin position="342"/>
        <end position="376"/>
    </location>
</feature>
<evidence type="ECO:0000259" key="5">
    <source>
        <dbReference type="PROSITE" id="PS50009"/>
    </source>
</evidence>
<reference evidence="6 7" key="1">
    <citation type="submission" date="2015-12" db="EMBL/GenBank/DDBJ databases">
        <title>The genome of Folsomia candida.</title>
        <authorList>
            <person name="Faddeeva A."/>
            <person name="Derks M.F."/>
            <person name="Anvar Y."/>
            <person name="Smit S."/>
            <person name="Van Straalen N."/>
            <person name="Roelofs D."/>
        </authorList>
    </citation>
    <scope>NUCLEOTIDE SEQUENCE [LARGE SCALE GENOMIC DNA]</scope>
    <source>
        <strain evidence="6 7">VU population</strain>
        <tissue evidence="6">Whole body</tissue>
    </source>
</reference>
<gene>
    <name evidence="6" type="ORF">Fcan01_19563</name>
</gene>
<keyword evidence="7" id="KW-1185">Reference proteome</keyword>
<dbReference type="PROSITE" id="PS50003">
    <property type="entry name" value="PH_DOMAIN"/>
    <property type="match status" value="1"/>
</dbReference>
<dbReference type="InterPro" id="IPR001849">
    <property type="entry name" value="PH_domain"/>
</dbReference>
<dbReference type="InterPro" id="IPR001895">
    <property type="entry name" value="RASGEF_cat_dom"/>
</dbReference>
<dbReference type="Pfam" id="PF00617">
    <property type="entry name" value="RasGEF"/>
    <property type="match status" value="1"/>
</dbReference>
<dbReference type="SUPFAM" id="SSF48366">
    <property type="entry name" value="Ras GEF"/>
    <property type="match status" value="1"/>
</dbReference>
<comment type="caution">
    <text evidence="6">The sequence shown here is derived from an EMBL/GenBank/DDBJ whole genome shotgun (WGS) entry which is preliminary data.</text>
</comment>
<proteinExistence type="predicted"/>
<dbReference type="CDD" id="cd00155">
    <property type="entry name" value="RasGEF"/>
    <property type="match status" value="1"/>
</dbReference>
<dbReference type="PANTHER" id="PTHR23113">
    <property type="entry name" value="GUANINE NUCLEOTIDE EXCHANGE FACTOR"/>
    <property type="match status" value="1"/>
</dbReference>
<keyword evidence="1 2" id="KW-0344">Guanine-nucleotide releasing factor</keyword>
<dbReference type="GO" id="GO:0005085">
    <property type="term" value="F:guanyl-nucleotide exchange factor activity"/>
    <property type="evidence" value="ECO:0007669"/>
    <property type="project" value="UniProtKB-KW"/>
</dbReference>
<dbReference type="AlphaFoldDB" id="A0A226DJF7"/>
<accession>A0A226DJF7</accession>
<name>A0A226DJF7_FOLCA</name>
<dbReference type="InterPro" id="IPR008937">
    <property type="entry name" value="Ras-like_GEF"/>
</dbReference>
<dbReference type="InterPro" id="IPR011993">
    <property type="entry name" value="PH-like_dom_sf"/>
</dbReference>
<dbReference type="SMART" id="SM00147">
    <property type="entry name" value="RasGEF"/>
    <property type="match status" value="1"/>
</dbReference>
<evidence type="ECO:0000259" key="4">
    <source>
        <dbReference type="PROSITE" id="PS50003"/>
    </source>
</evidence>
<dbReference type="OMA" id="XSAESED"/>
<dbReference type="SUPFAM" id="SSF50729">
    <property type="entry name" value="PH domain-like"/>
    <property type="match status" value="1"/>
</dbReference>
<dbReference type="STRING" id="158441.A0A226DJF7"/>
<protein>
    <submittedName>
        <fullName evidence="6">Ras-specific guanine nucleotide-releasing factor RalGPS1</fullName>
    </submittedName>
</protein>
<evidence type="ECO:0000256" key="3">
    <source>
        <dbReference type="SAM" id="MobiDB-lite"/>
    </source>
</evidence>
<dbReference type="EMBL" id="LNIX01000017">
    <property type="protein sequence ID" value="OXA45672.1"/>
    <property type="molecule type" value="Genomic_DNA"/>
</dbReference>
<dbReference type="InterPro" id="IPR023578">
    <property type="entry name" value="Ras_GEF_dom_sf"/>
</dbReference>
<dbReference type="Gene3D" id="2.30.29.30">
    <property type="entry name" value="Pleckstrin-homology domain (PH domain)/Phosphotyrosine-binding domain (PTB)"/>
    <property type="match status" value="1"/>
</dbReference>
<dbReference type="PANTHER" id="PTHR23113:SF368">
    <property type="entry name" value="CELL DIVISION CONTROL PROTEIN 25"/>
    <property type="match status" value="1"/>
</dbReference>
<organism evidence="6 7">
    <name type="scientific">Folsomia candida</name>
    <name type="common">Springtail</name>
    <dbReference type="NCBI Taxonomy" id="158441"/>
    <lineage>
        <taxon>Eukaryota</taxon>
        <taxon>Metazoa</taxon>
        <taxon>Ecdysozoa</taxon>
        <taxon>Arthropoda</taxon>
        <taxon>Hexapoda</taxon>
        <taxon>Collembola</taxon>
        <taxon>Entomobryomorpha</taxon>
        <taxon>Isotomoidea</taxon>
        <taxon>Isotomidae</taxon>
        <taxon>Proisotominae</taxon>
        <taxon>Folsomia</taxon>
    </lineage>
</organism>
<dbReference type="Gene3D" id="1.10.840.10">
    <property type="entry name" value="Ras guanine-nucleotide exchange factors catalytic domain"/>
    <property type="match status" value="1"/>
</dbReference>
<feature type="compositionally biased region" description="Low complexity" evidence="3">
    <location>
        <begin position="355"/>
        <end position="367"/>
    </location>
</feature>
<evidence type="ECO:0000313" key="7">
    <source>
        <dbReference type="Proteomes" id="UP000198287"/>
    </source>
</evidence>
<dbReference type="InterPro" id="IPR036964">
    <property type="entry name" value="RASGEF_cat_dom_sf"/>
</dbReference>
<evidence type="ECO:0000256" key="1">
    <source>
        <dbReference type="ARBA" id="ARBA00022658"/>
    </source>
</evidence>
<dbReference type="GO" id="GO:0005886">
    <property type="term" value="C:plasma membrane"/>
    <property type="evidence" value="ECO:0007669"/>
    <property type="project" value="TreeGrafter"/>
</dbReference>
<feature type="domain" description="Ras-GEF" evidence="5">
    <location>
        <begin position="96"/>
        <end position="329"/>
    </location>
</feature>
<feature type="domain" description="PH" evidence="4">
    <location>
        <begin position="411"/>
        <end position="525"/>
    </location>
</feature>
<dbReference type="OrthoDB" id="10254377at2759"/>